<gene>
    <name evidence="11" type="primary">aroK</name>
    <name evidence="12" type="ORF">IHV25_03275</name>
</gene>
<keyword evidence="13" id="KW-1185">Reference proteome</keyword>
<evidence type="ECO:0000256" key="7">
    <source>
        <dbReference type="ARBA" id="ARBA00022777"/>
    </source>
</evidence>
<dbReference type="GO" id="GO:0009073">
    <property type="term" value="P:aromatic amino acid family biosynthetic process"/>
    <property type="evidence" value="ECO:0007669"/>
    <property type="project" value="UniProtKB-KW"/>
</dbReference>
<evidence type="ECO:0000256" key="4">
    <source>
        <dbReference type="ARBA" id="ARBA00022605"/>
    </source>
</evidence>
<dbReference type="GO" id="GO:0004765">
    <property type="term" value="F:shikimate kinase activity"/>
    <property type="evidence" value="ECO:0007669"/>
    <property type="project" value="UniProtKB-UniRule"/>
</dbReference>
<dbReference type="CDD" id="cd00464">
    <property type="entry name" value="SK"/>
    <property type="match status" value="1"/>
</dbReference>
<evidence type="ECO:0000256" key="8">
    <source>
        <dbReference type="ARBA" id="ARBA00022840"/>
    </source>
</evidence>
<reference evidence="12" key="1">
    <citation type="submission" date="2020-10" db="EMBL/GenBank/DDBJ databases">
        <title>Genome sequence of the unusual species of purple photosynthetic bacteria, Phaeovibrio sulfidiphilus DSM 23193, type strain.</title>
        <authorList>
            <person name="Kyndt J.A."/>
            <person name="Meyer T.E."/>
        </authorList>
    </citation>
    <scope>NUCLEOTIDE SEQUENCE</scope>
    <source>
        <strain evidence="12">DSM 23193</strain>
    </source>
</reference>
<evidence type="ECO:0000313" key="13">
    <source>
        <dbReference type="Proteomes" id="UP000631034"/>
    </source>
</evidence>
<keyword evidence="9 11" id="KW-0057">Aromatic amino acid biosynthesis</keyword>
<feature type="binding site" evidence="11">
    <location>
        <position position="136"/>
    </location>
    <ligand>
        <name>ATP</name>
        <dbReference type="ChEBI" id="CHEBI:30616"/>
    </ligand>
</feature>
<comment type="catalytic activity">
    <reaction evidence="10 11">
        <text>shikimate + ATP = 3-phosphoshikimate + ADP + H(+)</text>
        <dbReference type="Rhea" id="RHEA:13121"/>
        <dbReference type="ChEBI" id="CHEBI:15378"/>
        <dbReference type="ChEBI" id="CHEBI:30616"/>
        <dbReference type="ChEBI" id="CHEBI:36208"/>
        <dbReference type="ChEBI" id="CHEBI:145989"/>
        <dbReference type="ChEBI" id="CHEBI:456216"/>
        <dbReference type="EC" id="2.7.1.71"/>
    </reaction>
</comment>
<dbReference type="RefSeq" id="WP_192533660.1">
    <property type="nucleotide sequence ID" value="NZ_JACZHT010000002.1"/>
</dbReference>
<name>A0A8J6YUJ2_9PROT</name>
<proteinExistence type="inferred from homology"/>
<dbReference type="InterPro" id="IPR000623">
    <property type="entry name" value="Shikimate_kinase/TSH1"/>
</dbReference>
<comment type="caution">
    <text evidence="12">The sequence shown here is derived from an EMBL/GenBank/DDBJ whole genome shotgun (WGS) entry which is preliminary data.</text>
</comment>
<dbReference type="PANTHER" id="PTHR21087:SF16">
    <property type="entry name" value="SHIKIMATE KINASE 1, CHLOROPLASTIC"/>
    <property type="match status" value="1"/>
</dbReference>
<keyword evidence="5 11" id="KW-0808">Transferase</keyword>
<dbReference type="EC" id="2.7.1.71" evidence="3 11"/>
<feature type="binding site" evidence="11">
    <location>
        <position position="155"/>
    </location>
    <ligand>
        <name>substrate</name>
    </ligand>
</feature>
<comment type="subunit">
    <text evidence="11">Monomer.</text>
</comment>
<dbReference type="GO" id="GO:0005524">
    <property type="term" value="F:ATP binding"/>
    <property type="evidence" value="ECO:0007669"/>
    <property type="project" value="UniProtKB-UniRule"/>
</dbReference>
<dbReference type="SUPFAM" id="SSF52540">
    <property type="entry name" value="P-loop containing nucleoside triphosphate hydrolases"/>
    <property type="match status" value="1"/>
</dbReference>
<comment type="function">
    <text evidence="11">Catalyzes the specific phosphorylation of the 3-hydroxyl group of shikimic acid using ATP as a cosubstrate.</text>
</comment>
<evidence type="ECO:0000256" key="9">
    <source>
        <dbReference type="ARBA" id="ARBA00023141"/>
    </source>
</evidence>
<keyword evidence="7 11" id="KW-0418">Kinase</keyword>
<dbReference type="GO" id="GO:0000287">
    <property type="term" value="F:magnesium ion binding"/>
    <property type="evidence" value="ECO:0007669"/>
    <property type="project" value="UniProtKB-UniRule"/>
</dbReference>
<dbReference type="Gene3D" id="3.40.50.300">
    <property type="entry name" value="P-loop containing nucleotide triphosphate hydrolases"/>
    <property type="match status" value="1"/>
</dbReference>
<evidence type="ECO:0000256" key="11">
    <source>
        <dbReference type="HAMAP-Rule" id="MF_00109"/>
    </source>
</evidence>
<keyword evidence="6 11" id="KW-0547">Nucleotide-binding</keyword>
<organism evidence="12 13">
    <name type="scientific">Phaeovibrio sulfidiphilus</name>
    <dbReference type="NCBI Taxonomy" id="1220600"/>
    <lineage>
        <taxon>Bacteria</taxon>
        <taxon>Pseudomonadati</taxon>
        <taxon>Pseudomonadota</taxon>
        <taxon>Alphaproteobacteria</taxon>
        <taxon>Rhodospirillales</taxon>
        <taxon>Rhodospirillaceae</taxon>
        <taxon>Phaeovibrio</taxon>
    </lineage>
</organism>
<protein>
    <recommendedName>
        <fullName evidence="3 11">Shikimate kinase</fullName>
        <shortName evidence="11">SK</shortName>
        <ecNumber evidence="3 11">2.7.1.71</ecNumber>
    </recommendedName>
</protein>
<keyword evidence="11" id="KW-0479">Metal-binding</keyword>
<feature type="binding site" evidence="11">
    <location>
        <position position="75"/>
    </location>
    <ligand>
        <name>substrate</name>
    </ligand>
</feature>
<comment type="cofactor">
    <cofactor evidence="11">
        <name>Mg(2+)</name>
        <dbReference type="ChEBI" id="CHEBI:18420"/>
    </cofactor>
    <text evidence="11">Binds 1 Mg(2+) ion per subunit.</text>
</comment>
<dbReference type="GO" id="GO:0009423">
    <property type="term" value="P:chorismate biosynthetic process"/>
    <property type="evidence" value="ECO:0007669"/>
    <property type="project" value="UniProtKB-UniRule"/>
</dbReference>
<evidence type="ECO:0000256" key="1">
    <source>
        <dbReference type="ARBA" id="ARBA00004842"/>
    </source>
</evidence>
<dbReference type="NCBIfam" id="NF010552">
    <property type="entry name" value="PRK13946.1"/>
    <property type="match status" value="1"/>
</dbReference>
<keyword evidence="11" id="KW-0460">Magnesium</keyword>
<keyword evidence="4 11" id="KW-0028">Amino-acid biosynthesis</keyword>
<feature type="binding site" evidence="11">
    <location>
        <begin position="29"/>
        <end position="34"/>
    </location>
    <ligand>
        <name>ATP</name>
        <dbReference type="ChEBI" id="CHEBI:30616"/>
    </ligand>
</feature>
<dbReference type="PANTHER" id="PTHR21087">
    <property type="entry name" value="SHIKIMATE KINASE"/>
    <property type="match status" value="1"/>
</dbReference>
<evidence type="ECO:0000256" key="3">
    <source>
        <dbReference type="ARBA" id="ARBA00012154"/>
    </source>
</evidence>
<comment type="similarity">
    <text evidence="2 11">Belongs to the shikimate kinase family.</text>
</comment>
<feature type="binding site" evidence="11">
    <location>
        <position position="33"/>
    </location>
    <ligand>
        <name>Mg(2+)</name>
        <dbReference type="ChEBI" id="CHEBI:18420"/>
    </ligand>
</feature>
<comment type="caution">
    <text evidence="11">Lacks conserved residue(s) required for the propagation of feature annotation.</text>
</comment>
<feature type="binding site" evidence="11">
    <location>
        <position position="51"/>
    </location>
    <ligand>
        <name>substrate</name>
    </ligand>
</feature>
<dbReference type="GO" id="GO:0008652">
    <property type="term" value="P:amino acid biosynthetic process"/>
    <property type="evidence" value="ECO:0007669"/>
    <property type="project" value="UniProtKB-KW"/>
</dbReference>
<dbReference type="Pfam" id="PF01202">
    <property type="entry name" value="SKI"/>
    <property type="match status" value="1"/>
</dbReference>
<sequence>MNPVLNTEDPDPESRPVSGRSLVFVGLMGAGKTSVGRAVAKTLDLEFVDADQEIERASAMPVAEIFALYGEEEFRSLERRVMSRLLHRREPCVIATGGGAFINAETRALIARRALSIWLRASLDVLVGRTAGRTHRPLLNGTDVRETLGRLMNERHPVYAQADLVVDTYDENPAHTTARVLEALAALKAGEHGGPKQKERT</sequence>
<dbReference type="Proteomes" id="UP000631034">
    <property type="component" value="Unassembled WGS sequence"/>
</dbReference>
<dbReference type="EMBL" id="JACZHT010000002">
    <property type="protein sequence ID" value="MBE1236674.1"/>
    <property type="molecule type" value="Genomic_DNA"/>
</dbReference>
<comment type="subcellular location">
    <subcellularLocation>
        <location evidence="11">Cytoplasm</location>
    </subcellularLocation>
</comment>
<dbReference type="PROSITE" id="PS01128">
    <property type="entry name" value="SHIKIMATE_KINASE"/>
    <property type="match status" value="1"/>
</dbReference>
<dbReference type="GO" id="GO:0005829">
    <property type="term" value="C:cytosol"/>
    <property type="evidence" value="ECO:0007669"/>
    <property type="project" value="TreeGrafter"/>
</dbReference>
<keyword evidence="8 11" id="KW-0067">ATP-binding</keyword>
<evidence type="ECO:0000256" key="6">
    <source>
        <dbReference type="ARBA" id="ARBA00022741"/>
    </source>
</evidence>
<keyword evidence="11" id="KW-0963">Cytoplasm</keyword>
<dbReference type="InterPro" id="IPR027417">
    <property type="entry name" value="P-loop_NTPase"/>
</dbReference>
<evidence type="ECO:0000256" key="5">
    <source>
        <dbReference type="ARBA" id="ARBA00022679"/>
    </source>
</evidence>
<comment type="pathway">
    <text evidence="1 11">Metabolic intermediate biosynthesis; chorismate biosynthesis; chorismate from D-erythrose 4-phosphate and phosphoenolpyruvate: step 5/7.</text>
</comment>
<evidence type="ECO:0000256" key="10">
    <source>
        <dbReference type="ARBA" id="ARBA00048567"/>
    </source>
</evidence>
<feature type="binding site" evidence="11">
    <location>
        <position position="98"/>
    </location>
    <ligand>
        <name>substrate</name>
    </ligand>
</feature>
<dbReference type="InterPro" id="IPR031322">
    <property type="entry name" value="Shikimate/glucono_kinase"/>
</dbReference>
<dbReference type="HAMAP" id="MF_00109">
    <property type="entry name" value="Shikimate_kinase"/>
    <property type="match status" value="1"/>
</dbReference>
<dbReference type="UniPathway" id="UPA00053">
    <property type="reaction ID" value="UER00088"/>
</dbReference>
<evidence type="ECO:0000313" key="12">
    <source>
        <dbReference type="EMBL" id="MBE1236674.1"/>
    </source>
</evidence>
<dbReference type="PRINTS" id="PR01100">
    <property type="entry name" value="SHIKIMTKNASE"/>
</dbReference>
<dbReference type="AlphaFoldDB" id="A0A8J6YUJ2"/>
<dbReference type="InterPro" id="IPR023000">
    <property type="entry name" value="Shikimate_kinase_CS"/>
</dbReference>
<accession>A0A8J6YUJ2</accession>
<evidence type="ECO:0000256" key="2">
    <source>
        <dbReference type="ARBA" id="ARBA00006997"/>
    </source>
</evidence>